<protein>
    <submittedName>
        <fullName evidence="2">Lipase</fullName>
    </submittedName>
</protein>
<evidence type="ECO:0000313" key="3">
    <source>
        <dbReference type="Proteomes" id="UP000221961"/>
    </source>
</evidence>
<feature type="transmembrane region" description="Helical" evidence="1">
    <location>
        <begin position="50"/>
        <end position="68"/>
    </location>
</feature>
<evidence type="ECO:0000256" key="1">
    <source>
        <dbReference type="SAM" id="Phobius"/>
    </source>
</evidence>
<dbReference type="InterPro" id="IPR029058">
    <property type="entry name" value="AB_hydrolase_fold"/>
</dbReference>
<proteinExistence type="predicted"/>
<dbReference type="Gene3D" id="1.10.260.130">
    <property type="match status" value="1"/>
</dbReference>
<dbReference type="EMBL" id="CP023778">
    <property type="protein sequence ID" value="ATL65550.1"/>
    <property type="molecule type" value="Genomic_DNA"/>
</dbReference>
<dbReference type="PANTHER" id="PTHR34853">
    <property type="match status" value="1"/>
</dbReference>
<dbReference type="PANTHER" id="PTHR34853:SF1">
    <property type="entry name" value="LIPASE 5"/>
    <property type="match status" value="1"/>
</dbReference>
<keyword evidence="1" id="KW-1133">Transmembrane helix</keyword>
<name>A0A291RE13_9NOCA</name>
<dbReference type="AlphaFoldDB" id="A0A291RE13"/>
<keyword evidence="1" id="KW-0472">Membrane</keyword>
<dbReference type="GO" id="GO:0016042">
    <property type="term" value="P:lipid catabolic process"/>
    <property type="evidence" value="ECO:0007669"/>
    <property type="project" value="InterPro"/>
</dbReference>
<dbReference type="PIRSF" id="PIRSF029171">
    <property type="entry name" value="Esterase_LipA"/>
    <property type="match status" value="1"/>
</dbReference>
<dbReference type="KEGG" id="ntp:CRH09_04335"/>
<dbReference type="Pfam" id="PF03583">
    <property type="entry name" value="LIP"/>
    <property type="match status" value="1"/>
</dbReference>
<dbReference type="Proteomes" id="UP000221961">
    <property type="component" value="Chromosome"/>
</dbReference>
<accession>A0A291RE13</accession>
<reference evidence="2 3" key="1">
    <citation type="submission" date="2017-10" db="EMBL/GenBank/DDBJ databases">
        <title>Comparative genomics between pathogenic Norcardia.</title>
        <authorList>
            <person name="Zeng L."/>
        </authorList>
    </citation>
    <scope>NUCLEOTIDE SEQUENCE [LARGE SCALE GENOMIC DNA]</scope>
    <source>
        <strain evidence="2 3">NC_YFY_NT001</strain>
    </source>
</reference>
<organism evidence="2 3">
    <name type="scientific">Nocardia terpenica</name>
    <dbReference type="NCBI Taxonomy" id="455432"/>
    <lineage>
        <taxon>Bacteria</taxon>
        <taxon>Bacillati</taxon>
        <taxon>Actinomycetota</taxon>
        <taxon>Actinomycetes</taxon>
        <taxon>Mycobacteriales</taxon>
        <taxon>Nocardiaceae</taxon>
        <taxon>Nocardia</taxon>
    </lineage>
</organism>
<dbReference type="Gene3D" id="3.40.50.1820">
    <property type="entry name" value="alpha/beta hydrolase"/>
    <property type="match status" value="1"/>
</dbReference>
<gene>
    <name evidence="2" type="ORF">CRH09_04335</name>
</gene>
<dbReference type="SUPFAM" id="SSF53474">
    <property type="entry name" value="alpha/beta-Hydrolases"/>
    <property type="match status" value="1"/>
</dbReference>
<keyword evidence="1" id="KW-0812">Transmembrane</keyword>
<sequence length="445" mass="46144">MVGRGRCDRRSPCLRIGATMREAVMGISCGSAADRQSSCRSALLSRFRSAVIAGVAALALAAFSLPVARADIPFPDDDPFYAAPADLAARPNGALLGVRGISVFGLPVPVSAWQLRYRTTNSAGAPTLDVATVLVPSVPWPGARPLLAYQVAEDSLGTRCAPSFALGGGRDPGMVNTMLDVPFMAEALRRGWALVVGDYEGPHSRFFDGVTAGHAVLDGLRAARRFAPGGVGPASPLGGWGYSGGAFATLWAAQLRLDYAPEIRFAGISTGGVPADIPAIARRVDGGPQAGLALLILLALSRNHPDSELATLLNARGRAALTENATACGSDLVPKYFGAHADDFASVPNILSHPAFRAVTDPNELGGTAPDTPLYLYHSTTDDVIPVAGFSALLNRYCAQGATLTAVHSLFPTHNGAAIGEAFGGMNFLSDRFAGVPPTPGCSIR</sequence>
<dbReference type="InterPro" id="IPR005152">
    <property type="entry name" value="Lipase_secreted"/>
</dbReference>
<dbReference type="GO" id="GO:0004806">
    <property type="term" value="F:triacylglycerol lipase activity"/>
    <property type="evidence" value="ECO:0007669"/>
    <property type="project" value="InterPro"/>
</dbReference>
<evidence type="ECO:0000313" key="2">
    <source>
        <dbReference type="EMBL" id="ATL65550.1"/>
    </source>
</evidence>